<dbReference type="SUPFAM" id="SSF57850">
    <property type="entry name" value="RING/U-box"/>
    <property type="match status" value="1"/>
</dbReference>
<dbReference type="GO" id="GO:0140082">
    <property type="term" value="F:SUMO-ubiquitin ligase activity"/>
    <property type="evidence" value="ECO:0007669"/>
    <property type="project" value="TreeGrafter"/>
</dbReference>
<dbReference type="Pfam" id="PF13923">
    <property type="entry name" value="zf-C3HC4_2"/>
    <property type="match status" value="1"/>
</dbReference>
<name>A0A2P5X5L5_GOSBA</name>
<feature type="compositionally biased region" description="Polar residues" evidence="5">
    <location>
        <begin position="55"/>
        <end position="74"/>
    </location>
</feature>
<dbReference type="AlphaFoldDB" id="A0A2P5X5L5"/>
<dbReference type="GO" id="GO:0033768">
    <property type="term" value="C:SUMO-targeted ubiquitin ligase complex"/>
    <property type="evidence" value="ECO:0007669"/>
    <property type="project" value="TreeGrafter"/>
</dbReference>
<keyword evidence="2 4" id="KW-0863">Zinc-finger</keyword>
<organism evidence="7 8">
    <name type="scientific">Gossypium barbadense</name>
    <name type="common">Sea Island cotton</name>
    <name type="synonym">Hibiscus barbadensis</name>
    <dbReference type="NCBI Taxonomy" id="3634"/>
    <lineage>
        <taxon>Eukaryota</taxon>
        <taxon>Viridiplantae</taxon>
        <taxon>Streptophyta</taxon>
        <taxon>Embryophyta</taxon>
        <taxon>Tracheophyta</taxon>
        <taxon>Spermatophyta</taxon>
        <taxon>Magnoliopsida</taxon>
        <taxon>eudicotyledons</taxon>
        <taxon>Gunneridae</taxon>
        <taxon>Pentapetalae</taxon>
        <taxon>rosids</taxon>
        <taxon>malvids</taxon>
        <taxon>Malvales</taxon>
        <taxon>Malvaceae</taxon>
        <taxon>Malvoideae</taxon>
        <taxon>Gossypium</taxon>
    </lineage>
</organism>
<gene>
    <name evidence="7" type="ORF">GOBAR_AA22025</name>
</gene>
<dbReference type="Gene3D" id="3.30.40.10">
    <property type="entry name" value="Zinc/RING finger domain, C3HC4 (zinc finger)"/>
    <property type="match status" value="1"/>
</dbReference>
<dbReference type="GO" id="GO:0061630">
    <property type="term" value="F:ubiquitin protein ligase activity"/>
    <property type="evidence" value="ECO:0007669"/>
    <property type="project" value="InterPro"/>
</dbReference>
<evidence type="ECO:0000313" key="8">
    <source>
        <dbReference type="Proteomes" id="UP000239757"/>
    </source>
</evidence>
<dbReference type="PROSITE" id="PS50089">
    <property type="entry name" value="ZF_RING_2"/>
    <property type="match status" value="1"/>
</dbReference>
<proteinExistence type="predicted"/>
<dbReference type="InterPro" id="IPR001841">
    <property type="entry name" value="Znf_RING"/>
</dbReference>
<dbReference type="SMART" id="SM00184">
    <property type="entry name" value="RING"/>
    <property type="match status" value="1"/>
</dbReference>
<reference evidence="7 8" key="1">
    <citation type="submission" date="2015-01" db="EMBL/GenBank/DDBJ databases">
        <title>Genome of allotetraploid Gossypium barbadense reveals genomic plasticity and fiber elongation in cotton evolution.</title>
        <authorList>
            <person name="Chen X."/>
            <person name="Liu X."/>
            <person name="Zhao B."/>
            <person name="Zheng H."/>
            <person name="Hu Y."/>
            <person name="Lu G."/>
            <person name="Yang C."/>
            <person name="Chen J."/>
            <person name="Shan C."/>
            <person name="Zhang L."/>
            <person name="Zhou Y."/>
            <person name="Wang L."/>
            <person name="Guo W."/>
            <person name="Bai Y."/>
            <person name="Ruan J."/>
            <person name="Shangguan X."/>
            <person name="Mao Y."/>
            <person name="Jiang J."/>
            <person name="Zhu Y."/>
            <person name="Lei J."/>
            <person name="Kang H."/>
            <person name="Chen S."/>
            <person name="He X."/>
            <person name="Wang R."/>
            <person name="Wang Y."/>
            <person name="Chen J."/>
            <person name="Wang L."/>
            <person name="Yu S."/>
            <person name="Wang B."/>
            <person name="Wei J."/>
            <person name="Song S."/>
            <person name="Lu X."/>
            <person name="Gao Z."/>
            <person name="Gu W."/>
            <person name="Deng X."/>
            <person name="Ma D."/>
            <person name="Wang S."/>
            <person name="Liang W."/>
            <person name="Fang L."/>
            <person name="Cai C."/>
            <person name="Zhu X."/>
            <person name="Zhou B."/>
            <person name="Zhang Y."/>
            <person name="Chen Z."/>
            <person name="Xu S."/>
            <person name="Zhu R."/>
            <person name="Wang S."/>
            <person name="Zhang T."/>
            <person name="Zhao G."/>
        </authorList>
    </citation>
    <scope>NUCLEOTIDE SEQUENCE [LARGE SCALE GENOMIC DNA]</scope>
    <source>
        <strain evidence="8">cv. Xinhai21</strain>
        <tissue evidence="7">Leaf</tissue>
    </source>
</reference>
<dbReference type="InterPro" id="IPR017907">
    <property type="entry name" value="Znf_RING_CS"/>
</dbReference>
<dbReference type="GO" id="GO:0006511">
    <property type="term" value="P:ubiquitin-dependent protein catabolic process"/>
    <property type="evidence" value="ECO:0007669"/>
    <property type="project" value="TreeGrafter"/>
</dbReference>
<dbReference type="OrthoDB" id="6105938at2759"/>
<evidence type="ECO:0000256" key="3">
    <source>
        <dbReference type="ARBA" id="ARBA00022833"/>
    </source>
</evidence>
<protein>
    <recommendedName>
        <fullName evidence="6">RING-type domain-containing protein</fullName>
    </recommendedName>
</protein>
<keyword evidence="3" id="KW-0862">Zinc</keyword>
<evidence type="ECO:0000259" key="6">
    <source>
        <dbReference type="PROSITE" id="PS50089"/>
    </source>
</evidence>
<dbReference type="GO" id="GO:0032183">
    <property type="term" value="F:SUMO binding"/>
    <property type="evidence" value="ECO:0007669"/>
    <property type="project" value="TreeGrafter"/>
</dbReference>
<dbReference type="GO" id="GO:0008270">
    <property type="term" value="F:zinc ion binding"/>
    <property type="evidence" value="ECO:0007669"/>
    <property type="project" value="UniProtKB-KW"/>
</dbReference>
<dbReference type="EMBL" id="KZ665623">
    <property type="protein sequence ID" value="PPR98632.1"/>
    <property type="molecule type" value="Genomic_DNA"/>
</dbReference>
<keyword evidence="1" id="KW-0479">Metal-binding</keyword>
<dbReference type="PANTHER" id="PTHR47094:SF1">
    <property type="entry name" value="RING-TYPE E3 UBIQUITIN TRANSFERASE"/>
    <property type="match status" value="1"/>
</dbReference>
<dbReference type="Proteomes" id="UP000239757">
    <property type="component" value="Unassembled WGS sequence"/>
</dbReference>
<dbReference type="InterPro" id="IPR013083">
    <property type="entry name" value="Znf_RING/FYVE/PHD"/>
</dbReference>
<evidence type="ECO:0000256" key="2">
    <source>
        <dbReference type="ARBA" id="ARBA00022771"/>
    </source>
</evidence>
<evidence type="ECO:0000256" key="4">
    <source>
        <dbReference type="PROSITE-ProRule" id="PRU00175"/>
    </source>
</evidence>
<dbReference type="PROSITE" id="PS00518">
    <property type="entry name" value="ZF_RING_1"/>
    <property type="match status" value="1"/>
</dbReference>
<feature type="domain" description="RING-type" evidence="6">
    <location>
        <begin position="173"/>
        <end position="211"/>
    </location>
</feature>
<evidence type="ECO:0000256" key="5">
    <source>
        <dbReference type="SAM" id="MobiDB-lite"/>
    </source>
</evidence>
<dbReference type="PANTHER" id="PTHR47094">
    <property type="entry name" value="ELFLESS, ISOFORM B"/>
    <property type="match status" value="1"/>
</dbReference>
<evidence type="ECO:0000313" key="7">
    <source>
        <dbReference type="EMBL" id="PPR98632.1"/>
    </source>
</evidence>
<dbReference type="InterPro" id="IPR049627">
    <property type="entry name" value="SLX8"/>
</dbReference>
<sequence length="511" mass="57368">MKSLLRLQSLDGTLRNHKQSMSTLEIRGPSLRGYRRRKAVLDLNAPPSEIREQEGTSQQAGYEDQTNQSVQSGPPATIDVEAIDDDVIESSARAFAEAQNNSRRSRGRTVVDVDSAHISALPGWSARSSNNNQNRHRRLPPSSSIINLEISPQSIVEEITKPQPPPKEPTFNCPICMGPLTEEMSTRCGHIFCKACIKAAITTQAKCPTCRKRVTVKELIRVKFSFAKENRKKGCEIELYIVEDVHIYLMCFDAFFFHGCGDNTNCPCKDKKKSGFKGGFSGGNVGRFLCLPLAERLDEARFVAFLSYPATGWWLPWKVRSWHGFRTSARHRGVLLQCDLGFPVSPLLIVPDLSQNVIWLPEEEGLCMAPDSKKRKRPNILVTGKKHWGFGKGENLHNGWDVQLHCHIIINEDLVTPLLPLLSNHVSAGKQSFDSNVLNWERSVMEEGGNIVDYRKCSKPTTLIYLTVVSKTRDRAGYRKLPSAEDNVIALKSEDITRNITTIVDCTRVWP</sequence>
<accession>A0A2P5X5L5</accession>
<feature type="region of interest" description="Disordered" evidence="5">
    <location>
        <begin position="43"/>
        <end position="74"/>
    </location>
</feature>
<evidence type="ECO:0000256" key="1">
    <source>
        <dbReference type="ARBA" id="ARBA00022723"/>
    </source>
</evidence>